<protein>
    <recommendedName>
        <fullName evidence="6">Ribosomal RNA large subunit methyltransferase H</fullName>
        <ecNumber evidence="6">2.1.1.177</ecNumber>
    </recommendedName>
    <alternativeName>
        <fullName evidence="6">23S rRNA (pseudouridine1915-N3)-methyltransferase</fullName>
    </alternativeName>
    <alternativeName>
        <fullName evidence="6">23S rRNA m3Psi1915 methyltransferase</fullName>
    </alternativeName>
    <alternativeName>
        <fullName evidence="6">rRNA (pseudouridine-N3-)-methyltransferase RlmH</fullName>
    </alternativeName>
</protein>
<dbReference type="AlphaFoldDB" id="C0BW86"/>
<reference evidence="7" key="2">
    <citation type="submission" date="2013-06" db="EMBL/GenBank/DDBJ databases">
        <title>Draft genome sequence of Clostridium hylemonae (DSM 15053).</title>
        <authorList>
            <person name="Sudarsanam P."/>
            <person name="Ley R."/>
            <person name="Guruge J."/>
            <person name="Turnbaugh P.J."/>
            <person name="Mahowald M."/>
            <person name="Liep D."/>
            <person name="Gordon J."/>
        </authorList>
    </citation>
    <scope>NUCLEOTIDE SEQUENCE</scope>
    <source>
        <strain evidence="7">DSM 15053</strain>
    </source>
</reference>
<comment type="catalytic activity">
    <reaction evidence="6">
        <text>pseudouridine(1915) in 23S rRNA + S-adenosyl-L-methionine = N(3)-methylpseudouridine(1915) in 23S rRNA + S-adenosyl-L-homocysteine + H(+)</text>
        <dbReference type="Rhea" id="RHEA:42752"/>
        <dbReference type="Rhea" id="RHEA-COMP:10221"/>
        <dbReference type="Rhea" id="RHEA-COMP:10222"/>
        <dbReference type="ChEBI" id="CHEBI:15378"/>
        <dbReference type="ChEBI" id="CHEBI:57856"/>
        <dbReference type="ChEBI" id="CHEBI:59789"/>
        <dbReference type="ChEBI" id="CHEBI:65314"/>
        <dbReference type="ChEBI" id="CHEBI:74486"/>
        <dbReference type="EC" id="2.1.1.177"/>
    </reaction>
</comment>
<keyword evidence="3 6" id="KW-0808">Transferase</keyword>
<dbReference type="PIRSF" id="PIRSF004505">
    <property type="entry name" value="MT_bac"/>
    <property type="match status" value="1"/>
</dbReference>
<name>C0BW86_9FIRM</name>
<dbReference type="STRING" id="553973.CLOHYLEM_03990"/>
<keyword evidence="2 6" id="KW-0489">Methyltransferase</keyword>
<feature type="binding site" evidence="6">
    <location>
        <begin position="142"/>
        <end position="147"/>
    </location>
    <ligand>
        <name>S-adenosyl-L-methionine</name>
        <dbReference type="ChEBI" id="CHEBI:59789"/>
    </ligand>
</feature>
<dbReference type="GO" id="GO:0070038">
    <property type="term" value="F:rRNA (pseudouridine-N3-)-methyltransferase activity"/>
    <property type="evidence" value="ECO:0007669"/>
    <property type="project" value="UniProtKB-UniRule"/>
</dbReference>
<dbReference type="eggNOG" id="COG1576">
    <property type="taxonomic scope" value="Bacteria"/>
</dbReference>
<feature type="binding site" evidence="6">
    <location>
        <position position="91"/>
    </location>
    <ligand>
        <name>S-adenosyl-L-methionine</name>
        <dbReference type="ChEBI" id="CHEBI:59789"/>
    </ligand>
</feature>
<gene>
    <name evidence="6 7" type="primary">rlmH</name>
    <name evidence="7" type="ORF">CLOHYLEM_03990</name>
</gene>
<dbReference type="Gene3D" id="3.40.1280.10">
    <property type="match status" value="1"/>
</dbReference>
<keyword evidence="4 6" id="KW-0949">S-adenosyl-L-methionine</keyword>
<comment type="caution">
    <text evidence="7">The sequence shown here is derived from an EMBL/GenBank/DDBJ whole genome shotgun (WGS) entry which is preliminary data.</text>
</comment>
<evidence type="ECO:0000256" key="6">
    <source>
        <dbReference type="HAMAP-Rule" id="MF_00658"/>
    </source>
</evidence>
<evidence type="ECO:0000256" key="3">
    <source>
        <dbReference type="ARBA" id="ARBA00022679"/>
    </source>
</evidence>
<dbReference type="NCBIfam" id="NF000985">
    <property type="entry name" value="PRK00103.1-3"/>
    <property type="match status" value="1"/>
</dbReference>
<dbReference type="InterPro" id="IPR029028">
    <property type="entry name" value="Alpha/beta_knot_MTases"/>
</dbReference>
<accession>C0BW86</accession>
<organism evidence="7 8">
    <name type="scientific">[Clostridium] hylemonae DSM 15053</name>
    <dbReference type="NCBI Taxonomy" id="553973"/>
    <lineage>
        <taxon>Bacteria</taxon>
        <taxon>Bacillati</taxon>
        <taxon>Bacillota</taxon>
        <taxon>Clostridia</taxon>
        <taxon>Lachnospirales</taxon>
        <taxon>Lachnospiraceae</taxon>
    </lineage>
</organism>
<proteinExistence type="inferred from homology"/>
<dbReference type="Pfam" id="PF02590">
    <property type="entry name" value="SPOUT_MTase"/>
    <property type="match status" value="1"/>
</dbReference>
<feature type="binding site" evidence="6">
    <location>
        <position position="123"/>
    </location>
    <ligand>
        <name>S-adenosyl-L-methionine</name>
        <dbReference type="ChEBI" id="CHEBI:59789"/>
    </ligand>
</feature>
<comment type="similarity">
    <text evidence="5 6">Belongs to the RNA methyltransferase RlmH family.</text>
</comment>
<evidence type="ECO:0000256" key="4">
    <source>
        <dbReference type="ARBA" id="ARBA00022691"/>
    </source>
</evidence>
<dbReference type="NCBIfam" id="TIGR00246">
    <property type="entry name" value="tRNA_RlmH_YbeA"/>
    <property type="match status" value="1"/>
</dbReference>
<dbReference type="InterPro" id="IPR029026">
    <property type="entry name" value="tRNA_m1G_MTases_N"/>
</dbReference>
<dbReference type="HOGENOM" id="CLU_100552_0_0_9"/>
<dbReference type="HAMAP" id="MF_00658">
    <property type="entry name" value="23SrRNA_methyltr_H"/>
    <property type="match status" value="1"/>
</dbReference>
<keyword evidence="8" id="KW-1185">Reference proteome</keyword>
<keyword evidence="1 6" id="KW-0698">rRNA processing</keyword>
<dbReference type="SUPFAM" id="SSF75217">
    <property type="entry name" value="alpha/beta knot"/>
    <property type="match status" value="1"/>
</dbReference>
<dbReference type="GO" id="GO:0005737">
    <property type="term" value="C:cytoplasm"/>
    <property type="evidence" value="ECO:0007669"/>
    <property type="project" value="UniProtKB-SubCell"/>
</dbReference>
<dbReference type="CDD" id="cd18081">
    <property type="entry name" value="RlmH-like"/>
    <property type="match status" value="1"/>
</dbReference>
<dbReference type="EC" id="2.1.1.177" evidence="6"/>
<dbReference type="PANTHER" id="PTHR33603">
    <property type="entry name" value="METHYLTRANSFERASE"/>
    <property type="match status" value="1"/>
</dbReference>
<dbReference type="PANTHER" id="PTHR33603:SF1">
    <property type="entry name" value="RIBOSOMAL RNA LARGE SUBUNIT METHYLTRANSFERASE H"/>
    <property type="match status" value="1"/>
</dbReference>
<dbReference type="Proteomes" id="UP000004893">
    <property type="component" value="Unassembled WGS sequence"/>
</dbReference>
<reference evidence="7" key="1">
    <citation type="submission" date="2009-02" db="EMBL/GenBank/DDBJ databases">
        <authorList>
            <person name="Fulton L."/>
            <person name="Clifton S."/>
            <person name="Fulton B."/>
            <person name="Xu J."/>
            <person name="Minx P."/>
            <person name="Pepin K.H."/>
            <person name="Johnson M."/>
            <person name="Bhonagiri V."/>
            <person name="Nash W.E."/>
            <person name="Mardis E.R."/>
            <person name="Wilson R.K."/>
        </authorList>
    </citation>
    <scope>NUCLEOTIDE SEQUENCE [LARGE SCALE GENOMIC DNA]</scope>
    <source>
        <strain evidence="7">DSM 15053</strain>
    </source>
</reference>
<comment type="function">
    <text evidence="6">Specifically methylates the pseudouridine at position 1915 (m3Psi1915) in 23S rRNA.</text>
</comment>
<dbReference type="EMBL" id="ABYI02000003">
    <property type="protein sequence ID" value="EEG75824.1"/>
    <property type="molecule type" value="Genomic_DNA"/>
</dbReference>
<evidence type="ECO:0000313" key="7">
    <source>
        <dbReference type="EMBL" id="EEG75824.1"/>
    </source>
</evidence>
<keyword evidence="6" id="KW-0963">Cytoplasm</keyword>
<evidence type="ECO:0000256" key="5">
    <source>
        <dbReference type="ARBA" id="ARBA00038303"/>
    </source>
</evidence>
<sequence>MKACECVIFGKGKEKMNITILAVGKVKESFYRQAVEEFKKRLSRYCRLQIVEVQDEKTPDNAGDALERQIKAKEAARLQKYIKDTDYVVTLEIEGQQPDSVALADKLQRLGVDGTSSIVFAIGGSLGLHEDITKRSNYRLSFSNMTFPHQMMRVILLEQIYRSYRIINGEPYHK</sequence>
<evidence type="ECO:0000313" key="8">
    <source>
        <dbReference type="Proteomes" id="UP000004893"/>
    </source>
</evidence>
<comment type="subunit">
    <text evidence="6">Homodimer.</text>
</comment>
<comment type="subcellular location">
    <subcellularLocation>
        <location evidence="6">Cytoplasm</location>
    </subcellularLocation>
</comment>
<evidence type="ECO:0000256" key="1">
    <source>
        <dbReference type="ARBA" id="ARBA00022552"/>
    </source>
</evidence>
<evidence type="ECO:0000256" key="2">
    <source>
        <dbReference type="ARBA" id="ARBA00022603"/>
    </source>
</evidence>
<dbReference type="InterPro" id="IPR003742">
    <property type="entry name" value="RlmH-like"/>
</dbReference>